<reference evidence="7 8" key="1">
    <citation type="submission" date="2017-08" db="EMBL/GenBank/DDBJ databases">
        <authorList>
            <person name="de Groot N.N."/>
        </authorList>
    </citation>
    <scope>NUCLEOTIDE SEQUENCE [LARGE SCALE GENOMIC DNA]</scope>
    <source>
        <strain evidence="7 8">JC85</strain>
    </source>
</reference>
<dbReference type="InterPro" id="IPR058781">
    <property type="entry name" value="HH_AprE-like"/>
</dbReference>
<organism evidence="7 8">
    <name type="scientific">Rhizobium subbaraonis</name>
    <dbReference type="NCBI Taxonomy" id="908946"/>
    <lineage>
        <taxon>Bacteria</taxon>
        <taxon>Pseudomonadati</taxon>
        <taxon>Pseudomonadota</taxon>
        <taxon>Alphaproteobacteria</taxon>
        <taxon>Hyphomicrobiales</taxon>
        <taxon>Rhizobiaceae</taxon>
        <taxon>Rhizobium/Agrobacterium group</taxon>
        <taxon>Rhizobium</taxon>
    </lineage>
</organism>
<feature type="domain" description="Soluble ligand binding" evidence="5">
    <location>
        <begin position="107"/>
        <end position="137"/>
    </location>
</feature>
<keyword evidence="1 3" id="KW-0732">Signal</keyword>
<dbReference type="PANTHER" id="PTHR33619:SF3">
    <property type="entry name" value="POLYSACCHARIDE EXPORT PROTEIN GFCE-RELATED"/>
    <property type="match status" value="1"/>
</dbReference>
<feature type="coiled-coil region" evidence="2">
    <location>
        <begin position="295"/>
        <end position="337"/>
    </location>
</feature>
<dbReference type="RefSeq" id="WP_097142681.1">
    <property type="nucleotide sequence ID" value="NZ_OBQD01000023.1"/>
</dbReference>
<evidence type="ECO:0000259" key="6">
    <source>
        <dbReference type="Pfam" id="PF25994"/>
    </source>
</evidence>
<feature type="domain" description="Polysaccharide export protein N-terminal" evidence="4">
    <location>
        <begin position="26"/>
        <end position="101"/>
    </location>
</feature>
<dbReference type="AlphaFoldDB" id="A0A285V0J5"/>
<dbReference type="Pfam" id="PF25994">
    <property type="entry name" value="HH_AprE"/>
    <property type="match status" value="1"/>
</dbReference>
<evidence type="ECO:0000256" key="3">
    <source>
        <dbReference type="SAM" id="SignalP"/>
    </source>
</evidence>
<dbReference type="GO" id="GO:0015159">
    <property type="term" value="F:polysaccharide transmembrane transporter activity"/>
    <property type="evidence" value="ECO:0007669"/>
    <property type="project" value="InterPro"/>
</dbReference>
<gene>
    <name evidence="7" type="ORF">SAMN05892877_12312</name>
</gene>
<dbReference type="Proteomes" id="UP000219167">
    <property type="component" value="Unassembled WGS sequence"/>
</dbReference>
<feature type="chain" id="PRO_5012199753" evidence="3">
    <location>
        <begin position="25"/>
        <end position="407"/>
    </location>
</feature>
<keyword evidence="2" id="KW-0175">Coiled coil</keyword>
<sequence length="407" mass="45239">MKPFAFRAVSLATMLAVIPLCATATERAPYRLAPGDILQIGVFGVADFGRRVTVNVDGDISVPFLGEVEAEGLSIRDLRQSLGDRLTKDGRIEAADVTVELLEYRPFYIAGDVSRPGAVPYRPGLTVRHAVALAGGFDALRFRTENPLMTAPDLKNENEELWIDLVRQEARAISLSAELADQDTFDLSPAYSAPLSRKSIDELADFERRDFAMRRSAFVTQRAFLESSLRRVDDELSTLAESRKHNAQALILQQAAVDRMEGSATKGLVMVSRVDDERQTLAELRGQQVDIQSRLVMAQRTRAELTRNIELQKEQHRAQLNERLREATIEKEKLSSRLRASGEKLLYTGAIKAQLRDDNSGLSVVVHRKVDGALTGIEADEDTEILPDDVVEVTLRPEQMMLAPNSN</sequence>
<evidence type="ECO:0000259" key="5">
    <source>
        <dbReference type="Pfam" id="PF10531"/>
    </source>
</evidence>
<feature type="domain" description="AprE-like long alpha-helical hairpin" evidence="6">
    <location>
        <begin position="157"/>
        <end position="342"/>
    </location>
</feature>
<evidence type="ECO:0000313" key="7">
    <source>
        <dbReference type="EMBL" id="SOC46526.1"/>
    </source>
</evidence>
<dbReference type="EMBL" id="OBQD01000023">
    <property type="protein sequence ID" value="SOC46526.1"/>
    <property type="molecule type" value="Genomic_DNA"/>
</dbReference>
<dbReference type="InterPro" id="IPR003715">
    <property type="entry name" value="Poly_export_N"/>
</dbReference>
<dbReference type="InterPro" id="IPR049712">
    <property type="entry name" value="Poly_export"/>
</dbReference>
<evidence type="ECO:0000256" key="2">
    <source>
        <dbReference type="SAM" id="Coils"/>
    </source>
</evidence>
<dbReference type="OrthoDB" id="9798876at2"/>
<dbReference type="Pfam" id="PF10531">
    <property type="entry name" value="SLBB"/>
    <property type="match status" value="1"/>
</dbReference>
<dbReference type="Gene3D" id="3.30.1950.10">
    <property type="entry name" value="wza like domain"/>
    <property type="match status" value="1"/>
</dbReference>
<feature type="signal peptide" evidence="3">
    <location>
        <begin position="1"/>
        <end position="24"/>
    </location>
</feature>
<evidence type="ECO:0000256" key="1">
    <source>
        <dbReference type="ARBA" id="ARBA00022729"/>
    </source>
</evidence>
<evidence type="ECO:0000259" key="4">
    <source>
        <dbReference type="Pfam" id="PF02563"/>
    </source>
</evidence>
<protein>
    <submittedName>
        <fullName evidence="7">Polysaccharide export outer membrane protein</fullName>
    </submittedName>
</protein>
<keyword evidence="8" id="KW-1185">Reference proteome</keyword>
<proteinExistence type="predicted"/>
<name>A0A285V0J5_9HYPH</name>
<dbReference type="InterPro" id="IPR019554">
    <property type="entry name" value="Soluble_ligand-bd"/>
</dbReference>
<dbReference type="PANTHER" id="PTHR33619">
    <property type="entry name" value="POLYSACCHARIDE EXPORT PROTEIN GFCE-RELATED"/>
    <property type="match status" value="1"/>
</dbReference>
<dbReference type="Pfam" id="PF02563">
    <property type="entry name" value="Poly_export"/>
    <property type="match status" value="1"/>
</dbReference>
<evidence type="ECO:0000313" key="8">
    <source>
        <dbReference type="Proteomes" id="UP000219167"/>
    </source>
</evidence>
<accession>A0A285V0J5</accession>